<dbReference type="InterPro" id="IPR004095">
    <property type="entry name" value="TGS"/>
</dbReference>
<gene>
    <name evidence="5" type="ORF">FJZ47_01200</name>
</gene>
<evidence type="ECO:0000259" key="4">
    <source>
        <dbReference type="PROSITE" id="PS51880"/>
    </source>
</evidence>
<dbReference type="InterPro" id="IPR033655">
    <property type="entry name" value="TGS_RelA/SpoT"/>
</dbReference>
<dbReference type="InterPro" id="IPR003607">
    <property type="entry name" value="HD/PDEase_dom"/>
</dbReference>
<dbReference type="Pfam" id="PF13291">
    <property type="entry name" value="ACT_4"/>
    <property type="match status" value="1"/>
</dbReference>
<dbReference type="FunFam" id="3.10.20.30:FF:000002">
    <property type="entry name" value="GTP pyrophosphokinase (RelA/SpoT)"/>
    <property type="match status" value="1"/>
</dbReference>
<organism evidence="5 6">
    <name type="scientific">Tectimicrobiota bacterium</name>
    <dbReference type="NCBI Taxonomy" id="2528274"/>
    <lineage>
        <taxon>Bacteria</taxon>
        <taxon>Pseudomonadati</taxon>
        <taxon>Nitrospinota/Tectimicrobiota group</taxon>
        <taxon>Candidatus Tectimicrobiota</taxon>
    </lineage>
</organism>
<feature type="domain" description="HD" evidence="3">
    <location>
        <begin position="55"/>
        <end position="154"/>
    </location>
</feature>
<dbReference type="GO" id="GO:0015969">
    <property type="term" value="P:guanosine tetraphosphate metabolic process"/>
    <property type="evidence" value="ECO:0007669"/>
    <property type="project" value="InterPro"/>
</dbReference>
<dbReference type="SMART" id="SM00954">
    <property type="entry name" value="RelA_SpoT"/>
    <property type="match status" value="1"/>
</dbReference>
<feature type="domain" description="ACT" evidence="2">
    <location>
        <begin position="649"/>
        <end position="723"/>
    </location>
</feature>
<dbReference type="SUPFAM" id="SSF109604">
    <property type="entry name" value="HD-domain/PDEase-like"/>
    <property type="match status" value="1"/>
</dbReference>
<protein>
    <submittedName>
        <fullName evidence="5">Bifunctional (P)ppGpp synthetase/guanosine-3',5'-bis(Diphosphate) 3'-pyrophosphohydrolase</fullName>
    </submittedName>
</protein>
<dbReference type="AlphaFoldDB" id="A0A937VWL7"/>
<dbReference type="PROSITE" id="PS51671">
    <property type="entry name" value="ACT"/>
    <property type="match status" value="1"/>
</dbReference>
<dbReference type="CDD" id="cd00077">
    <property type="entry name" value="HDc"/>
    <property type="match status" value="1"/>
</dbReference>
<dbReference type="GO" id="GO:0008728">
    <property type="term" value="F:GTP diphosphokinase activity"/>
    <property type="evidence" value="ECO:0007669"/>
    <property type="project" value="TreeGrafter"/>
</dbReference>
<dbReference type="InterPro" id="IPR045865">
    <property type="entry name" value="ACT-like_dom_sf"/>
</dbReference>
<dbReference type="SUPFAM" id="SSF81271">
    <property type="entry name" value="TGS-like"/>
    <property type="match status" value="1"/>
</dbReference>
<evidence type="ECO:0000256" key="1">
    <source>
        <dbReference type="RuleBase" id="RU003847"/>
    </source>
</evidence>
<dbReference type="Gene3D" id="3.10.20.30">
    <property type="match status" value="1"/>
</dbReference>
<sequence>MLSVAEQAETHPTIDDVIHAVEQYHPKADFGLIQRAYAFGAEAHKEQKRRSGIPYIVHPLAVAHILTQLKMDAMTIASALLHDTIEDTGVTAQEVAERFGSDVAALVEGVTKLDKLEFASREERQAESFRKMVIAMAQDIRVILVKLADRLHNLRTLEHMPEAKQRATAQETLDIYAPLADRLGIAWMHSELEDLSFRYVNPHAYYDVQARLASTQEVRTRYLARMQEIIARELDQIHIPSAISGRPKHLFSIYQKMQHQQLAFEEIHDILAVRVITDTVRNCYAALGMLHSLWKPIPGRFKDYIALPKPNMYQSLHTTVLGPDGERVELQIRTEEMHRVAEEGIAAHWRYKEQVLSGKPDERFAWLRRLLEWQQDVQDSIEFMETVKIDMFQEEVYVFTPRGEVRTFPRGSTPVDFAYTVHTDIGHQCVGAKVNGRMVPLRYQLRNGDTVEILTSPTHVPSRDWLRWVVTSRARTKIKTWLKAEHKARSLALGREVCEREAQKYVPNPHAYLKPQALLAVAPHFGYQTADDLMIAVGYGRLSALQVVHKLLPLEVIEERKQKSKPVTPVLRKPRHDGIKVQGLDDILVNFARCCHPLPGDSIVGYITRGRGVTVHTTECLSVDKLEYDPERRVPVEWDKQQQTTHPARITVVTYDQQGVLAGVSSAIAACDGNISRASVTTSQDKKAYLEFTVDIRDIAHLNQIIHRVENLRGVLSVERVKNSTRWGKWHP</sequence>
<dbReference type="GO" id="GO:0015949">
    <property type="term" value="P:nucleobase-containing small molecule interconversion"/>
    <property type="evidence" value="ECO:0007669"/>
    <property type="project" value="UniProtKB-ARBA"/>
</dbReference>
<dbReference type="InterPro" id="IPR006674">
    <property type="entry name" value="HD_domain"/>
</dbReference>
<dbReference type="InterPro" id="IPR045600">
    <property type="entry name" value="RelA/SpoT_AH_RIS"/>
</dbReference>
<dbReference type="GO" id="GO:0005886">
    <property type="term" value="C:plasma membrane"/>
    <property type="evidence" value="ECO:0007669"/>
    <property type="project" value="TreeGrafter"/>
</dbReference>
<dbReference type="Pfam" id="PF13328">
    <property type="entry name" value="HD_4"/>
    <property type="match status" value="1"/>
</dbReference>
<dbReference type="CDD" id="cd04876">
    <property type="entry name" value="ACT_RelA-SpoT"/>
    <property type="match status" value="1"/>
</dbReference>
<dbReference type="PANTHER" id="PTHR21262">
    <property type="entry name" value="GUANOSINE-3',5'-BIS DIPHOSPHATE 3'-PYROPHOSPHOHYDROLASE"/>
    <property type="match status" value="1"/>
</dbReference>
<dbReference type="InterPro" id="IPR004811">
    <property type="entry name" value="RelA/Spo_fam"/>
</dbReference>
<dbReference type="Gene3D" id="3.30.70.260">
    <property type="match status" value="1"/>
</dbReference>
<dbReference type="Gene3D" id="1.10.3210.10">
    <property type="entry name" value="Hypothetical protein af1432"/>
    <property type="match status" value="1"/>
</dbReference>
<dbReference type="Pfam" id="PF04607">
    <property type="entry name" value="RelA_SpoT"/>
    <property type="match status" value="1"/>
</dbReference>
<evidence type="ECO:0000259" key="3">
    <source>
        <dbReference type="PROSITE" id="PS51831"/>
    </source>
</evidence>
<dbReference type="GO" id="GO:0008893">
    <property type="term" value="F:guanosine-3',5'-bis(diphosphate) 3'-diphosphatase activity"/>
    <property type="evidence" value="ECO:0007669"/>
    <property type="project" value="TreeGrafter"/>
</dbReference>
<accession>A0A937VWL7</accession>
<dbReference type="SMART" id="SM00471">
    <property type="entry name" value="HDc"/>
    <property type="match status" value="1"/>
</dbReference>
<name>A0A937VWL7_UNCTE</name>
<dbReference type="FunFam" id="3.30.460.10:FF:000001">
    <property type="entry name" value="GTP pyrophosphokinase RelA"/>
    <property type="match status" value="1"/>
</dbReference>
<reference evidence="5" key="1">
    <citation type="submission" date="2019-03" db="EMBL/GenBank/DDBJ databases">
        <title>Lake Tanganyika Metagenome-Assembled Genomes (MAGs).</title>
        <authorList>
            <person name="Tran P."/>
        </authorList>
    </citation>
    <scope>NUCLEOTIDE SEQUENCE</scope>
    <source>
        <strain evidence="5">K_DeepCast_65m_m2_066</strain>
    </source>
</reference>
<dbReference type="GO" id="GO:0042594">
    <property type="term" value="P:response to starvation"/>
    <property type="evidence" value="ECO:0007669"/>
    <property type="project" value="TreeGrafter"/>
</dbReference>
<dbReference type="Proteomes" id="UP000712673">
    <property type="component" value="Unassembled WGS sequence"/>
</dbReference>
<dbReference type="CDD" id="cd01668">
    <property type="entry name" value="TGS_RSH"/>
    <property type="match status" value="1"/>
</dbReference>
<dbReference type="InterPro" id="IPR002912">
    <property type="entry name" value="ACT_dom"/>
</dbReference>
<feature type="domain" description="TGS" evidence="4">
    <location>
        <begin position="394"/>
        <end position="455"/>
    </location>
</feature>
<evidence type="ECO:0000259" key="2">
    <source>
        <dbReference type="PROSITE" id="PS51671"/>
    </source>
</evidence>
<dbReference type="NCBIfam" id="TIGR00691">
    <property type="entry name" value="spoT_relA"/>
    <property type="match status" value="1"/>
</dbReference>
<dbReference type="InterPro" id="IPR012675">
    <property type="entry name" value="Beta-grasp_dom_sf"/>
</dbReference>
<dbReference type="Pfam" id="PF02824">
    <property type="entry name" value="TGS"/>
    <property type="match status" value="1"/>
</dbReference>
<dbReference type="Pfam" id="PF19296">
    <property type="entry name" value="RelA_AH_RIS"/>
    <property type="match status" value="1"/>
</dbReference>
<evidence type="ECO:0000313" key="6">
    <source>
        <dbReference type="Proteomes" id="UP000712673"/>
    </source>
</evidence>
<comment type="similarity">
    <text evidence="1">Belongs to the relA/spoT family.</text>
</comment>
<dbReference type="InterPro" id="IPR007685">
    <property type="entry name" value="RelA_SpoT"/>
</dbReference>
<dbReference type="PROSITE" id="PS51831">
    <property type="entry name" value="HD"/>
    <property type="match status" value="1"/>
</dbReference>
<comment type="caution">
    <text evidence="5">The sequence shown here is derived from an EMBL/GenBank/DDBJ whole genome shotgun (WGS) entry which is preliminary data.</text>
</comment>
<dbReference type="FunFam" id="1.10.3210.10:FF:000001">
    <property type="entry name" value="GTP pyrophosphokinase RelA"/>
    <property type="match status" value="1"/>
</dbReference>
<dbReference type="Gene3D" id="3.30.460.10">
    <property type="entry name" value="Beta Polymerase, domain 2"/>
    <property type="match status" value="1"/>
</dbReference>
<dbReference type="InterPro" id="IPR043519">
    <property type="entry name" value="NT_sf"/>
</dbReference>
<dbReference type="PANTHER" id="PTHR21262:SF36">
    <property type="entry name" value="BIFUNCTIONAL (P)PPGPP SYNTHASE_HYDROLASE SPOT"/>
    <property type="match status" value="1"/>
</dbReference>
<dbReference type="PROSITE" id="PS51880">
    <property type="entry name" value="TGS"/>
    <property type="match status" value="1"/>
</dbReference>
<comment type="function">
    <text evidence="1">In eubacteria ppGpp (guanosine 3'-diphosphate 5'-diphosphate) is a mediator of the stringent response that coordinates a variety of cellular activities in response to changes in nutritional abundance.</text>
</comment>
<dbReference type="SUPFAM" id="SSF55021">
    <property type="entry name" value="ACT-like"/>
    <property type="match status" value="1"/>
</dbReference>
<dbReference type="CDD" id="cd05399">
    <property type="entry name" value="NT_Rel-Spo_like"/>
    <property type="match status" value="1"/>
</dbReference>
<dbReference type="SUPFAM" id="SSF81301">
    <property type="entry name" value="Nucleotidyltransferase"/>
    <property type="match status" value="1"/>
</dbReference>
<proteinExistence type="inferred from homology"/>
<dbReference type="EMBL" id="VGLS01000017">
    <property type="protein sequence ID" value="MBM3222409.1"/>
    <property type="molecule type" value="Genomic_DNA"/>
</dbReference>
<dbReference type="InterPro" id="IPR012676">
    <property type="entry name" value="TGS-like"/>
</dbReference>
<evidence type="ECO:0000313" key="5">
    <source>
        <dbReference type="EMBL" id="MBM3222409.1"/>
    </source>
</evidence>